<protein>
    <recommendedName>
        <fullName evidence="2">Nephrocystin 3-like N-terminal domain-containing protein</fullName>
    </recommendedName>
</protein>
<feature type="non-terminal residue" evidence="3">
    <location>
        <position position="1"/>
    </location>
</feature>
<dbReference type="AlphaFoldDB" id="A0A3N4KDN2"/>
<dbReference type="PANTHER" id="PTHR10039">
    <property type="entry name" value="AMELOGENIN"/>
    <property type="match status" value="1"/>
</dbReference>
<feature type="domain" description="Nephrocystin 3-like N-terminal" evidence="2">
    <location>
        <begin position="4"/>
        <end position="134"/>
    </location>
</feature>
<dbReference type="EMBL" id="ML119304">
    <property type="protein sequence ID" value="RPB06511.1"/>
    <property type="molecule type" value="Genomic_DNA"/>
</dbReference>
<keyword evidence="4" id="KW-1185">Reference proteome</keyword>
<sequence>LLRSSRVIDDLNHMASISPDNIGIAFICFSYKEREQQTAASVLCSLIHQLSSQLSTIPVLLESSYDKLSPLNKALISDEATAREVLLGILKAFKRVFFVFDALDEFDEEGQRQALIPIFHELGSSGASVFVTSRPYPLDIVHSFSATGGVVAITLAAQEEHLKIYI</sequence>
<accession>A0A3N4KDN2</accession>
<evidence type="ECO:0000313" key="4">
    <source>
        <dbReference type="Proteomes" id="UP000277580"/>
    </source>
</evidence>
<proteinExistence type="predicted"/>
<evidence type="ECO:0000256" key="1">
    <source>
        <dbReference type="ARBA" id="ARBA00022737"/>
    </source>
</evidence>
<dbReference type="Proteomes" id="UP000277580">
    <property type="component" value="Unassembled WGS sequence"/>
</dbReference>
<keyword evidence="1" id="KW-0677">Repeat</keyword>
<reference evidence="3 4" key="1">
    <citation type="journal article" date="2018" name="Nat. Ecol. Evol.">
        <title>Pezizomycetes genomes reveal the molecular basis of ectomycorrhizal truffle lifestyle.</title>
        <authorList>
            <person name="Murat C."/>
            <person name="Payen T."/>
            <person name="Noel B."/>
            <person name="Kuo A."/>
            <person name="Morin E."/>
            <person name="Chen J."/>
            <person name="Kohler A."/>
            <person name="Krizsan K."/>
            <person name="Balestrini R."/>
            <person name="Da Silva C."/>
            <person name="Montanini B."/>
            <person name="Hainaut M."/>
            <person name="Levati E."/>
            <person name="Barry K.W."/>
            <person name="Belfiori B."/>
            <person name="Cichocki N."/>
            <person name="Clum A."/>
            <person name="Dockter R.B."/>
            <person name="Fauchery L."/>
            <person name="Guy J."/>
            <person name="Iotti M."/>
            <person name="Le Tacon F."/>
            <person name="Lindquist E.A."/>
            <person name="Lipzen A."/>
            <person name="Malagnac F."/>
            <person name="Mello A."/>
            <person name="Molinier V."/>
            <person name="Miyauchi S."/>
            <person name="Poulain J."/>
            <person name="Riccioni C."/>
            <person name="Rubini A."/>
            <person name="Sitrit Y."/>
            <person name="Splivallo R."/>
            <person name="Traeger S."/>
            <person name="Wang M."/>
            <person name="Zifcakova L."/>
            <person name="Wipf D."/>
            <person name="Zambonelli A."/>
            <person name="Paolocci F."/>
            <person name="Nowrousian M."/>
            <person name="Ottonello S."/>
            <person name="Baldrian P."/>
            <person name="Spatafora J.W."/>
            <person name="Henrissat B."/>
            <person name="Nagy L.G."/>
            <person name="Aury J.M."/>
            <person name="Wincker P."/>
            <person name="Grigoriev I.V."/>
            <person name="Bonfante P."/>
            <person name="Martin F.M."/>
        </authorList>
    </citation>
    <scope>NUCLEOTIDE SEQUENCE [LARGE SCALE GENOMIC DNA]</scope>
    <source>
        <strain evidence="3 4">CCBAS932</strain>
    </source>
</reference>
<dbReference type="InParanoid" id="A0A3N4KDN2"/>
<dbReference type="Gene3D" id="3.40.50.300">
    <property type="entry name" value="P-loop containing nucleotide triphosphate hydrolases"/>
    <property type="match status" value="1"/>
</dbReference>
<dbReference type="PANTHER" id="PTHR10039:SF15">
    <property type="entry name" value="NACHT DOMAIN-CONTAINING PROTEIN"/>
    <property type="match status" value="1"/>
</dbReference>
<name>A0A3N4KDN2_9PEZI</name>
<evidence type="ECO:0000313" key="3">
    <source>
        <dbReference type="EMBL" id="RPB06511.1"/>
    </source>
</evidence>
<dbReference type="Pfam" id="PF24883">
    <property type="entry name" value="NPHP3_N"/>
    <property type="match status" value="1"/>
</dbReference>
<evidence type="ECO:0000259" key="2">
    <source>
        <dbReference type="Pfam" id="PF24883"/>
    </source>
</evidence>
<dbReference type="InterPro" id="IPR027417">
    <property type="entry name" value="P-loop_NTPase"/>
</dbReference>
<gene>
    <name evidence="3" type="ORF">P167DRAFT_497541</name>
</gene>
<organism evidence="3 4">
    <name type="scientific">Morchella conica CCBAS932</name>
    <dbReference type="NCBI Taxonomy" id="1392247"/>
    <lineage>
        <taxon>Eukaryota</taxon>
        <taxon>Fungi</taxon>
        <taxon>Dikarya</taxon>
        <taxon>Ascomycota</taxon>
        <taxon>Pezizomycotina</taxon>
        <taxon>Pezizomycetes</taxon>
        <taxon>Pezizales</taxon>
        <taxon>Morchellaceae</taxon>
        <taxon>Morchella</taxon>
    </lineage>
</organism>
<dbReference type="InterPro" id="IPR056884">
    <property type="entry name" value="NPHP3-like_N"/>
</dbReference>
<dbReference type="OrthoDB" id="1577640at2759"/>